<accession>A0A2N5TSM0</accession>
<organism evidence="1 2">
    <name type="scientific">Puccinia coronata f. sp. avenae</name>
    <dbReference type="NCBI Taxonomy" id="200324"/>
    <lineage>
        <taxon>Eukaryota</taxon>
        <taxon>Fungi</taxon>
        <taxon>Dikarya</taxon>
        <taxon>Basidiomycota</taxon>
        <taxon>Pucciniomycotina</taxon>
        <taxon>Pucciniomycetes</taxon>
        <taxon>Pucciniales</taxon>
        <taxon>Pucciniaceae</taxon>
        <taxon>Puccinia</taxon>
    </lineage>
</organism>
<sequence>QTDDSTRDTLQLLIRPHHRVASPDTPHSLKTWYGTRTQTILLISQTPSPNHTEPNLGIPIWMGDDPSRWRRFDFQSPS</sequence>
<name>A0A2N5TSM0_9BASI</name>
<comment type="caution">
    <text evidence="1">The sequence shown here is derived from an EMBL/GenBank/DDBJ whole genome shotgun (WGS) entry which is preliminary data.</text>
</comment>
<proteinExistence type="predicted"/>
<protein>
    <submittedName>
        <fullName evidence="1">Uncharacterized protein</fullName>
    </submittedName>
</protein>
<keyword evidence="2" id="KW-1185">Reference proteome</keyword>
<dbReference type="STRING" id="200324.A0A2N5TSM0"/>
<dbReference type="Proteomes" id="UP000235388">
    <property type="component" value="Unassembled WGS sequence"/>
</dbReference>
<reference evidence="1 2" key="1">
    <citation type="submission" date="2017-11" db="EMBL/GenBank/DDBJ databases">
        <title>De novo assembly and phasing of dikaryotic genomes from two isolates of Puccinia coronata f. sp. avenae, the causal agent of oat crown rust.</title>
        <authorList>
            <person name="Miller M.E."/>
            <person name="Zhang Y."/>
            <person name="Omidvar V."/>
            <person name="Sperschneider J."/>
            <person name="Schwessinger B."/>
            <person name="Raley C."/>
            <person name="Palmer J.M."/>
            <person name="Garnica D."/>
            <person name="Upadhyaya N."/>
            <person name="Rathjen J."/>
            <person name="Taylor J.M."/>
            <person name="Park R.F."/>
            <person name="Dodds P.N."/>
            <person name="Hirsch C.D."/>
            <person name="Kianian S.F."/>
            <person name="Figueroa M."/>
        </authorList>
    </citation>
    <scope>NUCLEOTIDE SEQUENCE [LARGE SCALE GENOMIC DNA]</scope>
    <source>
        <strain evidence="1">12NC29</strain>
    </source>
</reference>
<dbReference type="OrthoDB" id="191601at2759"/>
<gene>
    <name evidence="1" type="ORF">PCANC_25073</name>
</gene>
<dbReference type="EMBL" id="PGCJ01000442">
    <property type="protein sequence ID" value="PLW28503.1"/>
    <property type="molecule type" value="Genomic_DNA"/>
</dbReference>
<dbReference type="AlphaFoldDB" id="A0A2N5TSM0"/>
<evidence type="ECO:0000313" key="1">
    <source>
        <dbReference type="EMBL" id="PLW28503.1"/>
    </source>
</evidence>
<feature type="non-terminal residue" evidence="1">
    <location>
        <position position="1"/>
    </location>
</feature>
<evidence type="ECO:0000313" key="2">
    <source>
        <dbReference type="Proteomes" id="UP000235388"/>
    </source>
</evidence>